<dbReference type="InterPro" id="IPR044068">
    <property type="entry name" value="CB"/>
</dbReference>
<dbReference type="OrthoDB" id="9801717at2"/>
<dbReference type="PANTHER" id="PTHR30349:SF64">
    <property type="entry name" value="PROPHAGE INTEGRASE INTD-RELATED"/>
    <property type="match status" value="1"/>
</dbReference>
<evidence type="ECO:0000259" key="7">
    <source>
        <dbReference type="PROSITE" id="PS51900"/>
    </source>
</evidence>
<dbReference type="InterPro" id="IPR010998">
    <property type="entry name" value="Integrase_recombinase_N"/>
</dbReference>
<dbReference type="RefSeq" id="WP_023574929.1">
    <property type="nucleotide sequence ID" value="NZ_AVCS01000028.1"/>
</dbReference>
<dbReference type="PROSITE" id="PS51898">
    <property type="entry name" value="TYR_RECOMBINASE"/>
    <property type="match status" value="1"/>
</dbReference>
<dbReference type="InterPro" id="IPR002104">
    <property type="entry name" value="Integrase_catalytic"/>
</dbReference>
<reference evidence="8 9" key="2">
    <citation type="journal article" date="2015" name="Stand. Genomic Sci.">
        <title>High quality draft genomic sequence of Flavobacterium enshiense DK69(T) and comparison among Flavobacterium genomes.</title>
        <authorList>
            <person name="Zeng Z."/>
            <person name="Chen C."/>
            <person name="Du H."/>
            <person name="Wang G."/>
            <person name="Li M."/>
        </authorList>
    </citation>
    <scope>NUCLEOTIDE SEQUENCE [LARGE SCALE GENOMIC DNA]</scope>
    <source>
        <strain evidence="8 9">DK69</strain>
    </source>
</reference>
<dbReference type="InterPro" id="IPR004107">
    <property type="entry name" value="Integrase_SAM-like_N"/>
</dbReference>
<dbReference type="Pfam" id="PF13495">
    <property type="entry name" value="Phage_int_SAM_4"/>
    <property type="match status" value="1"/>
</dbReference>
<feature type="domain" description="Core-binding (CB)" evidence="7">
    <location>
        <begin position="79"/>
        <end position="162"/>
    </location>
</feature>
<dbReference type="GO" id="GO:0015074">
    <property type="term" value="P:DNA integration"/>
    <property type="evidence" value="ECO:0007669"/>
    <property type="project" value="UniProtKB-KW"/>
</dbReference>
<reference evidence="9" key="1">
    <citation type="submission" date="2013-09" db="EMBL/GenBank/DDBJ databases">
        <authorList>
            <person name="Zeng Z."/>
            <person name="Chen C."/>
        </authorList>
    </citation>
    <scope>NUCLEOTIDE SEQUENCE [LARGE SCALE GENOMIC DNA]</scope>
    <source>
        <strain evidence="9">DK69</strain>
    </source>
</reference>
<dbReference type="Proteomes" id="UP000030149">
    <property type="component" value="Unassembled WGS sequence"/>
</dbReference>
<evidence type="ECO:0000259" key="6">
    <source>
        <dbReference type="PROSITE" id="PS51898"/>
    </source>
</evidence>
<evidence type="ECO:0000313" key="8">
    <source>
        <dbReference type="EMBL" id="KGO95720.1"/>
    </source>
</evidence>
<keyword evidence="2" id="KW-0229">DNA integration</keyword>
<protein>
    <submittedName>
        <fullName evidence="8">Integrase</fullName>
    </submittedName>
</protein>
<dbReference type="STRING" id="1107311.Q767_08470"/>
<dbReference type="InterPro" id="IPR050090">
    <property type="entry name" value="Tyrosine_recombinase_XerCD"/>
</dbReference>
<dbReference type="GO" id="GO:0006310">
    <property type="term" value="P:DNA recombination"/>
    <property type="evidence" value="ECO:0007669"/>
    <property type="project" value="UniProtKB-KW"/>
</dbReference>
<dbReference type="PANTHER" id="PTHR30349">
    <property type="entry name" value="PHAGE INTEGRASE-RELATED"/>
    <property type="match status" value="1"/>
</dbReference>
<feature type="domain" description="Tyr recombinase" evidence="6">
    <location>
        <begin position="179"/>
        <end position="351"/>
    </location>
</feature>
<dbReference type="SUPFAM" id="SSF56349">
    <property type="entry name" value="DNA breaking-rejoining enzymes"/>
    <property type="match status" value="1"/>
</dbReference>
<dbReference type="AlphaFoldDB" id="V6S2J7"/>
<organism evidence="8 9">
    <name type="scientific">Flavobacterium enshiense DK69</name>
    <dbReference type="NCBI Taxonomy" id="1107311"/>
    <lineage>
        <taxon>Bacteria</taxon>
        <taxon>Pseudomonadati</taxon>
        <taxon>Bacteroidota</taxon>
        <taxon>Flavobacteriia</taxon>
        <taxon>Flavobacteriales</taxon>
        <taxon>Flavobacteriaceae</taxon>
        <taxon>Flavobacterium</taxon>
    </lineage>
</organism>
<evidence type="ECO:0000313" key="9">
    <source>
        <dbReference type="Proteomes" id="UP000030149"/>
    </source>
</evidence>
<dbReference type="InterPro" id="IPR013762">
    <property type="entry name" value="Integrase-like_cat_sf"/>
</dbReference>
<dbReference type="PROSITE" id="PS51900">
    <property type="entry name" value="CB"/>
    <property type="match status" value="1"/>
</dbReference>
<evidence type="ECO:0000256" key="1">
    <source>
        <dbReference type="ARBA" id="ARBA00008857"/>
    </source>
</evidence>
<comment type="similarity">
    <text evidence="1">Belongs to the 'phage' integrase family.</text>
</comment>
<keyword evidence="4" id="KW-0233">DNA recombination</keyword>
<sequence length="356" mass="41938">MKDFTPFTFTLEEYNGQKVIFIQFDYNKTLKNQIKELKGACWNSKLQTWYVPDTVEYRTLFNLPEVYTVGKRVLSKISDRNRDEIDRLILQLKLKGYSPNTIRSYVNEFAQYLYFLKDNPAQECGEKEVRSYLIYCIDDLRLTENTLHSRINAVKFYYEKVLFQEKIFLEIPRPKKQSKLPKALNMHEVRKILDATENLKHNTMLKLCYGMGLRLSEIVNLKIANIDSKNMRVHIERGKGKKDRFVNLPDSVLEQLRSYYIEYKPKVYLFEGQYGGQYSSRAVQEVFKKSLNKANISKKVGIHSLRHSFATHLLENGTDIRFIQELLGHNDLKTTFVYTHVSDKTIRKIISPLDNL</sequence>
<dbReference type="Pfam" id="PF00589">
    <property type="entry name" value="Phage_integrase"/>
    <property type="match status" value="1"/>
</dbReference>
<evidence type="ECO:0000256" key="4">
    <source>
        <dbReference type="ARBA" id="ARBA00023172"/>
    </source>
</evidence>
<evidence type="ECO:0000256" key="5">
    <source>
        <dbReference type="PROSITE-ProRule" id="PRU01248"/>
    </source>
</evidence>
<dbReference type="PATRIC" id="fig|1107311.3.peg.2943"/>
<dbReference type="eggNOG" id="COG4974">
    <property type="taxonomic scope" value="Bacteria"/>
</dbReference>
<name>V6S2J7_9FLAO</name>
<dbReference type="Gene3D" id="1.10.443.10">
    <property type="entry name" value="Intergrase catalytic core"/>
    <property type="match status" value="1"/>
</dbReference>
<comment type="caution">
    <text evidence="8">The sequence shown here is derived from an EMBL/GenBank/DDBJ whole genome shotgun (WGS) entry which is preliminary data.</text>
</comment>
<keyword evidence="9" id="KW-1185">Reference proteome</keyword>
<evidence type="ECO:0000256" key="2">
    <source>
        <dbReference type="ARBA" id="ARBA00022908"/>
    </source>
</evidence>
<keyword evidence="3 5" id="KW-0238">DNA-binding</keyword>
<evidence type="ECO:0000256" key="3">
    <source>
        <dbReference type="ARBA" id="ARBA00023125"/>
    </source>
</evidence>
<gene>
    <name evidence="8" type="ORF">Q767_08470</name>
</gene>
<dbReference type="GO" id="GO:0003677">
    <property type="term" value="F:DNA binding"/>
    <property type="evidence" value="ECO:0007669"/>
    <property type="project" value="UniProtKB-UniRule"/>
</dbReference>
<dbReference type="EMBL" id="JRLZ01000008">
    <property type="protein sequence ID" value="KGO95720.1"/>
    <property type="molecule type" value="Genomic_DNA"/>
</dbReference>
<dbReference type="Gene3D" id="1.10.150.130">
    <property type="match status" value="1"/>
</dbReference>
<proteinExistence type="inferred from homology"/>
<dbReference type="InterPro" id="IPR011010">
    <property type="entry name" value="DNA_brk_join_enz"/>
</dbReference>
<accession>V6S2J7</accession>